<dbReference type="AlphaFoldDB" id="A0A9Q0I8N8"/>
<organism evidence="2 3">
    <name type="scientific">Muraenolepis orangiensis</name>
    <name type="common">Patagonian moray cod</name>
    <dbReference type="NCBI Taxonomy" id="630683"/>
    <lineage>
        <taxon>Eukaryota</taxon>
        <taxon>Metazoa</taxon>
        <taxon>Chordata</taxon>
        <taxon>Craniata</taxon>
        <taxon>Vertebrata</taxon>
        <taxon>Euteleostomi</taxon>
        <taxon>Actinopterygii</taxon>
        <taxon>Neopterygii</taxon>
        <taxon>Teleostei</taxon>
        <taxon>Neoteleostei</taxon>
        <taxon>Acanthomorphata</taxon>
        <taxon>Zeiogadaria</taxon>
        <taxon>Gadariae</taxon>
        <taxon>Gadiformes</taxon>
        <taxon>Muraenolepidoidei</taxon>
        <taxon>Muraenolepididae</taxon>
        <taxon>Muraenolepis</taxon>
    </lineage>
</organism>
<evidence type="ECO:0000313" key="3">
    <source>
        <dbReference type="Proteomes" id="UP001148018"/>
    </source>
</evidence>
<gene>
    <name evidence="2" type="ORF">NHX12_010205</name>
</gene>
<feature type="region of interest" description="Disordered" evidence="1">
    <location>
        <begin position="77"/>
        <end position="105"/>
    </location>
</feature>
<proteinExistence type="predicted"/>
<reference evidence="2" key="1">
    <citation type="submission" date="2022-07" db="EMBL/GenBank/DDBJ databases">
        <title>Chromosome-level genome of Muraenolepis orangiensis.</title>
        <authorList>
            <person name="Kim J."/>
        </authorList>
    </citation>
    <scope>NUCLEOTIDE SEQUENCE</scope>
    <source>
        <strain evidence="2">KU_S4_2022</strain>
        <tissue evidence="2">Muscle</tissue>
    </source>
</reference>
<comment type="caution">
    <text evidence="2">The sequence shown here is derived from an EMBL/GenBank/DDBJ whole genome shotgun (WGS) entry which is preliminary data.</text>
</comment>
<evidence type="ECO:0000313" key="2">
    <source>
        <dbReference type="EMBL" id="KAJ3589360.1"/>
    </source>
</evidence>
<sequence length="185" mass="20047">MRHTIRCTLCTVKASETTGWTQAGVRCLFLFLGTPLGGRCPPLCCHCSHGGCDGSGELGRSWRLHLAPVLAPCREDSRSKPRAITADRLAESGPNSPSEDMGPWTRPALLRSGTVIWDNHMVRWTIVTNASAGPKLAQMQNDTADHGDLHDLFGPNATFPTVKDDREEARRATLLTAAKLCAAQT</sequence>
<protein>
    <submittedName>
        <fullName evidence="2">Uncharacterized protein</fullName>
    </submittedName>
</protein>
<keyword evidence="3" id="KW-1185">Reference proteome</keyword>
<dbReference type="EMBL" id="JANIIK010000115">
    <property type="protein sequence ID" value="KAJ3589360.1"/>
    <property type="molecule type" value="Genomic_DNA"/>
</dbReference>
<accession>A0A9Q0I8N8</accession>
<dbReference type="Proteomes" id="UP001148018">
    <property type="component" value="Unassembled WGS sequence"/>
</dbReference>
<name>A0A9Q0I8N8_9TELE</name>
<evidence type="ECO:0000256" key="1">
    <source>
        <dbReference type="SAM" id="MobiDB-lite"/>
    </source>
</evidence>